<protein>
    <submittedName>
        <fullName evidence="3">Pulcherriminic acid synthase</fullName>
    </submittedName>
</protein>
<keyword evidence="2" id="KW-0503">Monooxygenase</keyword>
<dbReference type="PANTHER" id="PTHR46696:SF3">
    <property type="entry name" value="PULCHERRIMINIC ACID SYNTHASE"/>
    <property type="match status" value="1"/>
</dbReference>
<dbReference type="SUPFAM" id="SSF48264">
    <property type="entry name" value="Cytochrome P450"/>
    <property type="match status" value="1"/>
</dbReference>
<sequence length="403" mass="46666">MIIKNKVSVFSNEYNENPYQFFSYFRNEQPVHYEESINAYFVSNYEDVQAVLGNDQLFTTKSLAKRAQPVMRDRVLAQMNGKEHKAKKSMILKGITGERLEEIVPLFEENAKEILNPYLKKGKIDLVNDFGKIFAVQSTIEMLGLDKKDQNKIAEWHQGIASFITSFNQSKEEQEYSFWCSEQLEKYLLPIIEERKNSRNLDLISLLHRSETTDTKMTSQEILALTLNILLAATEPVDKTLALLFYHLLENPDQFANVEKDRKLLKNAIRETLRYKSPVQFIPRQLSDNTEIRNIPLPKDALIICMIGAANRDPEFFTEPDRFNIYRELNHQKVFSTHSQNLSFGYGTHTCVGASLSLIQLELVANIILDKLKNLEYDKNFVYAEHGLYTRGPKSLELEFRAS</sequence>
<reference evidence="3 4" key="1">
    <citation type="submission" date="2021-03" db="EMBL/GenBank/DDBJ databases">
        <title>Antimicrobial resistance genes in bacteria isolated from Japanese honey, and their potential for conferring macrolide and lincosamide resistance in the American foulbrood pathogen Paenibacillus larvae.</title>
        <authorList>
            <person name="Okamoto M."/>
            <person name="Kumagai M."/>
            <person name="Kanamori H."/>
            <person name="Takamatsu D."/>
        </authorList>
    </citation>
    <scope>NUCLEOTIDE SEQUENCE [LARGE SCALE GENOMIC DNA]</scope>
    <source>
        <strain evidence="3 4">J6TS1</strain>
    </source>
</reference>
<dbReference type="InterPro" id="IPR017972">
    <property type="entry name" value="Cyt_P450_CS"/>
</dbReference>
<organism evidence="3 4">
    <name type="scientific">Siminovitchia terrae</name>
    <name type="common">Bacillus terrae</name>
    <dbReference type="NCBI Taxonomy" id="1914933"/>
    <lineage>
        <taxon>Bacteria</taxon>
        <taxon>Bacillati</taxon>
        <taxon>Bacillota</taxon>
        <taxon>Bacilli</taxon>
        <taxon>Bacillales</taxon>
        <taxon>Bacillaceae</taxon>
        <taxon>Siminovitchia</taxon>
    </lineage>
</organism>
<evidence type="ECO:0000256" key="1">
    <source>
        <dbReference type="ARBA" id="ARBA00010617"/>
    </source>
</evidence>
<dbReference type="Proteomes" id="UP000680670">
    <property type="component" value="Unassembled WGS sequence"/>
</dbReference>
<keyword evidence="2" id="KW-0349">Heme</keyword>
<dbReference type="InterPro" id="IPR030904">
    <property type="entry name" value="CypX"/>
</dbReference>
<comment type="caution">
    <text evidence="3">The sequence shown here is derived from an EMBL/GenBank/DDBJ whole genome shotgun (WGS) entry which is preliminary data.</text>
</comment>
<dbReference type="Gene3D" id="1.10.630.10">
    <property type="entry name" value="Cytochrome P450"/>
    <property type="match status" value="1"/>
</dbReference>
<dbReference type="PANTHER" id="PTHR46696">
    <property type="entry name" value="P450, PUTATIVE (EUROFUNG)-RELATED"/>
    <property type="match status" value="1"/>
</dbReference>
<dbReference type="NCBIfam" id="TIGR04538">
    <property type="entry name" value="P450_cycloAA_1"/>
    <property type="match status" value="1"/>
</dbReference>
<gene>
    <name evidence="3" type="primary">cypX</name>
    <name evidence="3" type="ORF">J6TS1_39600</name>
</gene>
<keyword evidence="2" id="KW-0479">Metal-binding</keyword>
<dbReference type="InterPro" id="IPR002397">
    <property type="entry name" value="Cyt_P450_B"/>
</dbReference>
<dbReference type="PROSITE" id="PS00086">
    <property type="entry name" value="CYTOCHROME_P450"/>
    <property type="match status" value="1"/>
</dbReference>
<comment type="similarity">
    <text evidence="1 2">Belongs to the cytochrome P450 family.</text>
</comment>
<proteinExistence type="inferred from homology"/>
<evidence type="ECO:0000256" key="2">
    <source>
        <dbReference type="RuleBase" id="RU000461"/>
    </source>
</evidence>
<accession>A0ABQ4L1L3</accession>
<dbReference type="EMBL" id="BORJ01000012">
    <property type="protein sequence ID" value="GIN98090.1"/>
    <property type="molecule type" value="Genomic_DNA"/>
</dbReference>
<dbReference type="PRINTS" id="PR00359">
    <property type="entry name" value="BP450"/>
</dbReference>
<name>A0ABQ4L1L3_SIMTE</name>
<keyword evidence="2" id="KW-0408">Iron</keyword>
<evidence type="ECO:0000313" key="4">
    <source>
        <dbReference type="Proteomes" id="UP000680670"/>
    </source>
</evidence>
<evidence type="ECO:0000313" key="3">
    <source>
        <dbReference type="EMBL" id="GIN98090.1"/>
    </source>
</evidence>
<dbReference type="InterPro" id="IPR001128">
    <property type="entry name" value="Cyt_P450"/>
</dbReference>
<keyword evidence="2" id="KW-0560">Oxidoreductase</keyword>
<dbReference type="InterPro" id="IPR036396">
    <property type="entry name" value="Cyt_P450_sf"/>
</dbReference>
<keyword evidence="4" id="KW-1185">Reference proteome</keyword>
<dbReference type="Pfam" id="PF00067">
    <property type="entry name" value="p450"/>
    <property type="match status" value="1"/>
</dbReference>
<dbReference type="RefSeq" id="WP_213021222.1">
    <property type="nucleotide sequence ID" value="NZ_BORJ01000012.1"/>
</dbReference>